<gene>
    <name evidence="10" type="ORF">GCM10011506_17850</name>
</gene>
<evidence type="ECO:0000256" key="5">
    <source>
        <dbReference type="ARBA" id="ARBA00022764"/>
    </source>
</evidence>
<dbReference type="GO" id="GO:0004601">
    <property type="term" value="F:peroxidase activity"/>
    <property type="evidence" value="ECO:0007669"/>
    <property type="project" value="UniProtKB-KW"/>
</dbReference>
<evidence type="ECO:0000256" key="8">
    <source>
        <dbReference type="PROSITE-ProRule" id="PRU00433"/>
    </source>
</evidence>
<dbReference type="PANTHER" id="PTHR30600:SF10">
    <property type="entry name" value="BLL6722 PROTEIN"/>
    <property type="match status" value="1"/>
</dbReference>
<keyword evidence="11" id="KW-1185">Reference proteome</keyword>
<sequence>MKDFTFFSLLLFAIISFQACDDEVSPSIKTIVYTVPSNLGTVLPQNERNMITEEGVILGKKLFYDPILSANGKVSCATCHKPELAFTDGLALTTKGVSGQPLKRNVPTLTNAAWIEGLFWDGGANDLESLTFGPLTHEDEMAADLTQVLAKLKEDDEYVSLFNNAFPELGVSTSALSRALSQFERTLVSADSKYDKYVRNEGVNLSEGELDGLLLFKEKCAGCHAMDHFTDYSYHNNGLDASFVNEDFEGIFQGRFRITRDSSDLGKYKTPTLRNIALTAPYMHDGRFASLEEVLEHYNSGVKYSGTLDELLQSGDAIGIAITEVEKKNLILFLNTLTDTNFITNPQFKN</sequence>
<keyword evidence="10" id="KW-0575">Peroxidase</keyword>
<protein>
    <submittedName>
        <fullName evidence="10">Cytochrome-c peroxidase</fullName>
    </submittedName>
</protein>
<evidence type="ECO:0000256" key="3">
    <source>
        <dbReference type="ARBA" id="ARBA00022723"/>
    </source>
</evidence>
<keyword evidence="4" id="KW-0732">Signal</keyword>
<dbReference type="PIRSF" id="PIRSF000294">
    <property type="entry name" value="Cytochrome-c_peroxidase"/>
    <property type="match status" value="1"/>
</dbReference>
<dbReference type="Proteomes" id="UP000636010">
    <property type="component" value="Unassembled WGS sequence"/>
</dbReference>
<evidence type="ECO:0000259" key="9">
    <source>
        <dbReference type="PROSITE" id="PS51007"/>
    </source>
</evidence>
<dbReference type="InterPro" id="IPR009056">
    <property type="entry name" value="Cyt_c-like_dom"/>
</dbReference>
<dbReference type="PROSITE" id="PS51007">
    <property type="entry name" value="CYTC"/>
    <property type="match status" value="1"/>
</dbReference>
<proteinExistence type="predicted"/>
<keyword evidence="2 8" id="KW-0349">Heme</keyword>
<dbReference type="InterPro" id="IPR026259">
    <property type="entry name" value="MauG/Cytc_peroxidase"/>
</dbReference>
<dbReference type="SUPFAM" id="SSF46626">
    <property type="entry name" value="Cytochrome c"/>
    <property type="match status" value="2"/>
</dbReference>
<dbReference type="InterPro" id="IPR004852">
    <property type="entry name" value="Di-haem_cyt_c_peroxidsae"/>
</dbReference>
<evidence type="ECO:0000313" key="10">
    <source>
        <dbReference type="EMBL" id="GGC32798.1"/>
    </source>
</evidence>
<evidence type="ECO:0000256" key="7">
    <source>
        <dbReference type="ARBA" id="ARBA00023004"/>
    </source>
</evidence>
<keyword evidence="3 8" id="KW-0479">Metal-binding</keyword>
<feature type="domain" description="Cytochrome c" evidence="9">
    <location>
        <begin position="207"/>
        <end position="338"/>
    </location>
</feature>
<dbReference type="Pfam" id="PF03150">
    <property type="entry name" value="CCP_MauG"/>
    <property type="match status" value="1"/>
</dbReference>
<keyword evidence="7 8" id="KW-0408">Iron</keyword>
<evidence type="ECO:0000313" key="11">
    <source>
        <dbReference type="Proteomes" id="UP000636010"/>
    </source>
</evidence>
<accession>A0ABQ1M0Q4</accession>
<evidence type="ECO:0000256" key="4">
    <source>
        <dbReference type="ARBA" id="ARBA00022729"/>
    </source>
</evidence>
<comment type="caution">
    <text evidence="10">The sequence shown here is derived from an EMBL/GenBank/DDBJ whole genome shotgun (WGS) entry which is preliminary data.</text>
</comment>
<dbReference type="InterPro" id="IPR036909">
    <property type="entry name" value="Cyt_c-like_dom_sf"/>
</dbReference>
<evidence type="ECO:0000256" key="2">
    <source>
        <dbReference type="ARBA" id="ARBA00022617"/>
    </source>
</evidence>
<dbReference type="InterPro" id="IPR051395">
    <property type="entry name" value="Cytochrome_c_Peroxidase/MauG"/>
</dbReference>
<comment type="subcellular location">
    <subcellularLocation>
        <location evidence="1">Periplasm</location>
    </subcellularLocation>
</comment>
<keyword evidence="5" id="KW-0574">Periplasm</keyword>
<dbReference type="PROSITE" id="PS51257">
    <property type="entry name" value="PROKAR_LIPOPROTEIN"/>
    <property type="match status" value="1"/>
</dbReference>
<reference evidence="11" key="1">
    <citation type="journal article" date="2019" name="Int. J. Syst. Evol. Microbiol.">
        <title>The Global Catalogue of Microorganisms (GCM) 10K type strain sequencing project: providing services to taxonomists for standard genome sequencing and annotation.</title>
        <authorList>
            <consortium name="The Broad Institute Genomics Platform"/>
            <consortium name="The Broad Institute Genome Sequencing Center for Infectious Disease"/>
            <person name="Wu L."/>
            <person name="Ma J."/>
        </authorList>
    </citation>
    <scope>NUCLEOTIDE SEQUENCE [LARGE SCALE GENOMIC DNA]</scope>
    <source>
        <strain evidence="11">CGMCC 1.10832</strain>
    </source>
</reference>
<dbReference type="RefSeq" id="WP_188462487.1">
    <property type="nucleotide sequence ID" value="NZ_BAABHU010000005.1"/>
</dbReference>
<dbReference type="EMBL" id="BMEC01000005">
    <property type="protein sequence ID" value="GGC32798.1"/>
    <property type="molecule type" value="Genomic_DNA"/>
</dbReference>
<organism evidence="10 11">
    <name type="scientific">Marivirga lumbricoides</name>
    <dbReference type="NCBI Taxonomy" id="1046115"/>
    <lineage>
        <taxon>Bacteria</taxon>
        <taxon>Pseudomonadati</taxon>
        <taxon>Bacteroidota</taxon>
        <taxon>Cytophagia</taxon>
        <taxon>Cytophagales</taxon>
        <taxon>Marivirgaceae</taxon>
        <taxon>Marivirga</taxon>
    </lineage>
</organism>
<keyword evidence="6" id="KW-0560">Oxidoreductase</keyword>
<dbReference type="Gene3D" id="1.10.760.10">
    <property type="entry name" value="Cytochrome c-like domain"/>
    <property type="match status" value="2"/>
</dbReference>
<evidence type="ECO:0000256" key="1">
    <source>
        <dbReference type="ARBA" id="ARBA00004418"/>
    </source>
</evidence>
<dbReference type="PANTHER" id="PTHR30600">
    <property type="entry name" value="CYTOCHROME C PEROXIDASE-RELATED"/>
    <property type="match status" value="1"/>
</dbReference>
<name>A0ABQ1M0Q4_9BACT</name>
<evidence type="ECO:0000256" key="6">
    <source>
        <dbReference type="ARBA" id="ARBA00023002"/>
    </source>
</evidence>